<reference evidence="5 6" key="1">
    <citation type="submission" date="2017-05" db="EMBL/GenBank/DDBJ databases">
        <title>Complete genome sequence of Meiothermus taiwanensis WR-220.</title>
        <authorList>
            <person name="Wu W.-L."/>
            <person name="Lo W.-S."/>
            <person name="Kuo C.-H."/>
            <person name="Wu S.-H."/>
        </authorList>
    </citation>
    <scope>NUCLEOTIDE SEQUENCE [LARGE SCALE GENOMIC DNA]</scope>
    <source>
        <strain evidence="5 6">WR-220</strain>
    </source>
</reference>
<feature type="transmembrane region" description="Helical" evidence="1">
    <location>
        <begin position="250"/>
        <end position="270"/>
    </location>
</feature>
<name>A0ABM6WGI2_9DEIN</name>
<dbReference type="EMBL" id="CP021130">
    <property type="protein sequence ID" value="AWR86052.1"/>
    <property type="molecule type" value="Genomic_DNA"/>
</dbReference>
<dbReference type="InterPro" id="IPR048389">
    <property type="entry name" value="YciQ-like_C"/>
</dbReference>
<proteinExistence type="predicted"/>
<keyword evidence="1" id="KW-0472">Membrane</keyword>
<feature type="transmembrane region" description="Helical" evidence="1">
    <location>
        <begin position="429"/>
        <end position="452"/>
    </location>
</feature>
<protein>
    <submittedName>
        <fullName evidence="5">Transposase IS4 family protein</fullName>
    </submittedName>
</protein>
<evidence type="ECO:0000259" key="3">
    <source>
        <dbReference type="Pfam" id="PF13546"/>
    </source>
</evidence>
<evidence type="ECO:0000313" key="6">
    <source>
        <dbReference type="Proteomes" id="UP000263013"/>
    </source>
</evidence>
<feature type="domain" description="Transposase IS701-like DDE" evidence="3">
    <location>
        <begin position="644"/>
        <end position="785"/>
    </location>
</feature>
<evidence type="ECO:0000259" key="4">
    <source>
        <dbReference type="Pfam" id="PF20990"/>
    </source>
</evidence>
<keyword evidence="6" id="KW-1185">Reference proteome</keyword>
<sequence length="921" mass="104154">MNPLRHTLAALVFLALAWGKSYSLEQVEQDVYFLPSGLVRVVDVRTWRFSGTFREVFLEIDPRRGGQVRFEEARALDGGPPIQYAVEGNRISLTAGPPDRSGNLPVLAENQSRTFQISYTLSNEIAVAADAALFDRQVLEPEHAAVGTYLLRLHAPKPVPGLFRVFIFTGRGRIGTLEFDPARQVATVQLAPVSQNEFVRARVILEAGAFNFRTLNAPRLEQWLQETEEETQSFRERSRQLIDGRPTPTWAWALAVGPLVLPVVLFGLFLRAYARFGREPRTEEVGRYYREPPEEIPPGLVPYVMTQTDPGQRMLGRMIAATLLDWARRGSVELIQHENRGLFAWFGGSETHFRLVSPPEQANPLESEVWHLLRTAAGPDGVLKPSELKLFFRQRPSLLASLSRRPRAVYEAIYGPLLDPRSGKVAAQWGGWLVGLGFLCFLLALITGPHLLEAWNGALWVGVLMLNGVLGGLGLLALGFLAFGSLARWMPDKLLNAKRWQAYRNFLADFSQMERAPAEHFKIWDYHFVYAAALGVAERYLRNLRQVAQQRPEMVALPRWIPGRSYAVASHPSTRLPFSAKQTGQEELAAMNPPKCTDLDYIHFLIAAQKVFTCTEAARCQPEEPSAPAHDAFTRLLQRQPPDTEALWQEARAVVEPTRGLLILDDTTLDKPYAQRMELVTYHWSGKHQRVVKGIALMTLLWTEGQALIPCDFRIYDKPWEGKTKNEHFMEMLRVAKGRGFAPAYVLMDSWYASLENLKEIARLGWRFLTRLKGNRQVNPDREGLRPVSEVEIPPEGRVVHLRGFGLVRVFRTVSKDGDAEHWATNDLGMTEGRRGELERAGWGIEVYHRGLKGCCGVERAQVRKRASILGHLLLSLRAFLRLEVYRLRTGVSWYESKASIIREAIRSYLANPIHILHPTA</sequence>
<dbReference type="Pfam" id="PF20990">
    <property type="entry name" value="DUF2207_C"/>
    <property type="match status" value="1"/>
</dbReference>
<organism evidence="5 6">
    <name type="scientific">Meiothermus taiwanensis WR-220</name>
    <dbReference type="NCBI Taxonomy" id="1339250"/>
    <lineage>
        <taxon>Bacteria</taxon>
        <taxon>Thermotogati</taxon>
        <taxon>Deinococcota</taxon>
        <taxon>Deinococci</taxon>
        <taxon>Thermales</taxon>
        <taxon>Thermaceae</taxon>
        <taxon>Meiothermus</taxon>
    </lineage>
</organism>
<dbReference type="Pfam" id="PF13546">
    <property type="entry name" value="DDE_5"/>
    <property type="match status" value="1"/>
</dbReference>
<evidence type="ECO:0000313" key="5">
    <source>
        <dbReference type="EMBL" id="AWR86052.1"/>
    </source>
</evidence>
<dbReference type="InterPro" id="IPR012337">
    <property type="entry name" value="RNaseH-like_sf"/>
</dbReference>
<gene>
    <name evidence="5" type="ORF">Mtai_v1c08080</name>
</gene>
<dbReference type="InterPro" id="IPR038721">
    <property type="entry name" value="IS701-like_DDE_dom"/>
</dbReference>
<dbReference type="Proteomes" id="UP000263013">
    <property type="component" value="Chromosome"/>
</dbReference>
<dbReference type="SUPFAM" id="SSF53098">
    <property type="entry name" value="Ribonuclease H-like"/>
    <property type="match status" value="1"/>
</dbReference>
<feature type="domain" description="Predicted membrane protein YciQ-like C-terminal" evidence="4">
    <location>
        <begin position="287"/>
        <end position="544"/>
    </location>
</feature>
<feature type="transmembrane region" description="Helical" evidence="1">
    <location>
        <begin position="458"/>
        <end position="483"/>
    </location>
</feature>
<dbReference type="Pfam" id="PF09972">
    <property type="entry name" value="DUF2207"/>
    <property type="match status" value="1"/>
</dbReference>
<keyword evidence="1" id="KW-1133">Transmembrane helix</keyword>
<feature type="domain" description="DUF2207" evidence="2">
    <location>
        <begin position="25"/>
        <end position="204"/>
    </location>
</feature>
<accession>A0ABM6WGI2</accession>
<dbReference type="InterPro" id="IPR018702">
    <property type="entry name" value="DUF2207"/>
</dbReference>
<evidence type="ECO:0000259" key="2">
    <source>
        <dbReference type="Pfam" id="PF09972"/>
    </source>
</evidence>
<evidence type="ECO:0000256" key="1">
    <source>
        <dbReference type="SAM" id="Phobius"/>
    </source>
</evidence>
<keyword evidence="1" id="KW-0812">Transmembrane</keyword>